<dbReference type="InterPro" id="IPR036388">
    <property type="entry name" value="WH-like_DNA-bd_sf"/>
</dbReference>
<dbReference type="FunFam" id="1.10.10.10:FF:000082">
    <property type="entry name" value="forkhead box protein B2"/>
    <property type="match status" value="1"/>
</dbReference>
<feature type="domain" description="Fork-head" evidence="9">
    <location>
        <begin position="110"/>
        <end position="204"/>
    </location>
</feature>
<keyword evidence="8" id="KW-1133">Transmembrane helix</keyword>
<evidence type="ECO:0000256" key="5">
    <source>
        <dbReference type="ARBA" id="ARBA00023242"/>
    </source>
</evidence>
<dbReference type="InterPro" id="IPR030456">
    <property type="entry name" value="TF_fork_head_CS_2"/>
</dbReference>
<name>A0A2H1V4U3_SPOFR</name>
<evidence type="ECO:0000256" key="8">
    <source>
        <dbReference type="SAM" id="Phobius"/>
    </source>
</evidence>
<dbReference type="PROSITE" id="PS50039">
    <property type="entry name" value="FORK_HEAD_3"/>
    <property type="match status" value="1"/>
</dbReference>
<proteinExistence type="predicted"/>
<dbReference type="PANTHER" id="PTHR11829:SF377">
    <property type="entry name" value="FORK HEAD DOMAIN-CONTAINING PROTEIN FD4-RELATED"/>
    <property type="match status" value="1"/>
</dbReference>
<dbReference type="InterPro" id="IPR001766">
    <property type="entry name" value="Fork_head_dom"/>
</dbReference>
<keyword evidence="8" id="KW-0812">Transmembrane</keyword>
<dbReference type="InterPro" id="IPR036390">
    <property type="entry name" value="WH_DNA-bd_sf"/>
</dbReference>
<dbReference type="Gene3D" id="1.10.10.10">
    <property type="entry name" value="Winged helix-like DNA-binding domain superfamily/Winged helix DNA-binding domain"/>
    <property type="match status" value="1"/>
</dbReference>
<keyword evidence="4" id="KW-0804">Transcription</keyword>
<evidence type="ECO:0000256" key="4">
    <source>
        <dbReference type="ARBA" id="ARBA00023163"/>
    </source>
</evidence>
<dbReference type="GO" id="GO:0000981">
    <property type="term" value="F:DNA-binding transcription factor activity, RNA polymerase II-specific"/>
    <property type="evidence" value="ECO:0007669"/>
    <property type="project" value="TreeGrafter"/>
</dbReference>
<feature type="DNA-binding region" description="Fork-head" evidence="7">
    <location>
        <begin position="110"/>
        <end position="204"/>
    </location>
</feature>
<gene>
    <name evidence="10" type="ORF">SFRICE_015352</name>
</gene>
<dbReference type="AlphaFoldDB" id="A0A2H1V4U3"/>
<evidence type="ECO:0000259" key="9">
    <source>
        <dbReference type="PROSITE" id="PS50039"/>
    </source>
</evidence>
<dbReference type="SMART" id="SM00339">
    <property type="entry name" value="FH"/>
    <property type="match status" value="1"/>
</dbReference>
<dbReference type="InterPro" id="IPR050211">
    <property type="entry name" value="FOX_domain-containing"/>
</dbReference>
<feature type="transmembrane region" description="Helical" evidence="8">
    <location>
        <begin position="72"/>
        <end position="93"/>
    </location>
</feature>
<dbReference type="GO" id="GO:0005634">
    <property type="term" value="C:nucleus"/>
    <property type="evidence" value="ECO:0007669"/>
    <property type="project" value="UniProtKB-SubCell"/>
</dbReference>
<protein>
    <submittedName>
        <fullName evidence="10">SFRICE_015352</fullName>
    </submittedName>
</protein>
<evidence type="ECO:0000313" key="10">
    <source>
        <dbReference type="EMBL" id="SOQ35819.1"/>
    </source>
</evidence>
<dbReference type="InterPro" id="IPR018122">
    <property type="entry name" value="TF_fork_head_CS_1"/>
</dbReference>
<dbReference type="PANTHER" id="PTHR11829">
    <property type="entry name" value="FORKHEAD BOX PROTEIN"/>
    <property type="match status" value="1"/>
</dbReference>
<dbReference type="Pfam" id="PF00250">
    <property type="entry name" value="Forkhead"/>
    <property type="match status" value="1"/>
</dbReference>
<evidence type="ECO:0000256" key="2">
    <source>
        <dbReference type="ARBA" id="ARBA00023015"/>
    </source>
</evidence>
<evidence type="ECO:0000256" key="1">
    <source>
        <dbReference type="ARBA" id="ARBA00004123"/>
    </source>
</evidence>
<evidence type="ECO:0000256" key="3">
    <source>
        <dbReference type="ARBA" id="ARBA00023125"/>
    </source>
</evidence>
<evidence type="ECO:0000256" key="6">
    <source>
        <dbReference type="ARBA" id="ARBA00060234"/>
    </source>
</evidence>
<dbReference type="SUPFAM" id="SSF46785">
    <property type="entry name" value="Winged helix' DNA-binding domain"/>
    <property type="match status" value="1"/>
</dbReference>
<sequence>MALEILAFVVSGAKADIIPESGETPLDDVRANRVRASRPLHPAGSGRAGQTERSPRLGAQFLSTPRIGLTCSYIRVLLLILTLLILTSSTGIYRAVTMPRPSRESYGDQKPPYSYISLTAMAIWSSPERMLPLSEIYRFITDRFPYYRRNTQRWQNSLRHNLSFNDCFVKVPRRPDRPGKGAYWTLHPQAFDMFENGSLLRRRKRFKLLKGDKDNLNAELAALASFNRAFLARQASAPPPPPAMPSASLYTPPLCPQLSPEPAELPEAATITMLPRERPRRDFTIKALLEPDSPRLSPSPPHPVLMPIPRLEASYVAAAQRYHAELLAAAHALRPCYLPPPPPLPVA</sequence>
<dbReference type="PROSITE" id="PS00658">
    <property type="entry name" value="FORK_HEAD_2"/>
    <property type="match status" value="1"/>
</dbReference>
<comment type="function">
    <text evidence="6">Involved in development during embryogenesis.</text>
</comment>
<organism evidence="10">
    <name type="scientific">Spodoptera frugiperda</name>
    <name type="common">Fall armyworm</name>
    <dbReference type="NCBI Taxonomy" id="7108"/>
    <lineage>
        <taxon>Eukaryota</taxon>
        <taxon>Metazoa</taxon>
        <taxon>Ecdysozoa</taxon>
        <taxon>Arthropoda</taxon>
        <taxon>Hexapoda</taxon>
        <taxon>Insecta</taxon>
        <taxon>Pterygota</taxon>
        <taxon>Neoptera</taxon>
        <taxon>Endopterygota</taxon>
        <taxon>Lepidoptera</taxon>
        <taxon>Glossata</taxon>
        <taxon>Ditrysia</taxon>
        <taxon>Noctuoidea</taxon>
        <taxon>Noctuidae</taxon>
        <taxon>Amphipyrinae</taxon>
        <taxon>Spodoptera</taxon>
    </lineage>
</organism>
<comment type="subcellular location">
    <subcellularLocation>
        <location evidence="1 7">Nucleus</location>
    </subcellularLocation>
</comment>
<dbReference type="PROSITE" id="PS00657">
    <property type="entry name" value="FORK_HEAD_1"/>
    <property type="match status" value="1"/>
</dbReference>
<dbReference type="GO" id="GO:0000978">
    <property type="term" value="F:RNA polymerase II cis-regulatory region sequence-specific DNA binding"/>
    <property type="evidence" value="ECO:0007669"/>
    <property type="project" value="TreeGrafter"/>
</dbReference>
<dbReference type="PRINTS" id="PR00053">
    <property type="entry name" value="FORKHEAD"/>
</dbReference>
<keyword evidence="8" id="KW-0472">Membrane</keyword>
<dbReference type="GO" id="GO:0030154">
    <property type="term" value="P:cell differentiation"/>
    <property type="evidence" value="ECO:0007669"/>
    <property type="project" value="TreeGrafter"/>
</dbReference>
<keyword evidence="3 7" id="KW-0238">DNA-binding</keyword>
<evidence type="ECO:0000256" key="7">
    <source>
        <dbReference type="PROSITE-ProRule" id="PRU00089"/>
    </source>
</evidence>
<accession>A0A2H1V4U3</accession>
<dbReference type="GO" id="GO:0009653">
    <property type="term" value="P:anatomical structure morphogenesis"/>
    <property type="evidence" value="ECO:0007669"/>
    <property type="project" value="TreeGrafter"/>
</dbReference>
<keyword evidence="2" id="KW-0805">Transcription regulation</keyword>
<keyword evidence="5 7" id="KW-0539">Nucleus</keyword>
<dbReference type="EMBL" id="ODYU01000659">
    <property type="protein sequence ID" value="SOQ35819.1"/>
    <property type="molecule type" value="Genomic_DNA"/>
</dbReference>
<reference evidence="10" key="1">
    <citation type="submission" date="2016-07" db="EMBL/GenBank/DDBJ databases">
        <authorList>
            <person name="Bretaudeau A."/>
        </authorList>
    </citation>
    <scope>NUCLEOTIDE SEQUENCE</scope>
    <source>
        <strain evidence="10">Rice</strain>
        <tissue evidence="10">Whole body</tissue>
    </source>
</reference>